<evidence type="ECO:0000256" key="4">
    <source>
        <dbReference type="ARBA" id="ARBA00004696"/>
    </source>
</evidence>
<dbReference type="InterPro" id="IPR001468">
    <property type="entry name" value="Indole-3-GlycerolPSynthase_CS"/>
</dbReference>
<dbReference type="InterPro" id="IPR013798">
    <property type="entry name" value="Indole-3-glycerol_P_synth_dom"/>
</dbReference>
<keyword evidence="8" id="KW-0210">Decarboxylase</keyword>
<comment type="similarity">
    <text evidence="5">In the N-terminal section; belongs to the TrpC family.</text>
</comment>
<comment type="pathway">
    <text evidence="3 15">Amino-acid biosynthesis; L-tryptophan biosynthesis; L-tryptophan from chorismate: step 3/5.</text>
</comment>
<evidence type="ECO:0000256" key="10">
    <source>
        <dbReference type="ARBA" id="ARBA00023141"/>
    </source>
</evidence>
<keyword evidence="13" id="KW-0511">Multifunctional enzyme</keyword>
<dbReference type="InterPro" id="IPR001240">
    <property type="entry name" value="PRAI_dom"/>
</dbReference>
<evidence type="ECO:0000256" key="15">
    <source>
        <dbReference type="HAMAP-Rule" id="MF_00135"/>
    </source>
</evidence>
<gene>
    <name evidence="15" type="primary">trpF</name>
    <name evidence="18" type="ORF">CQA63_07715</name>
</gene>
<comment type="pathway">
    <text evidence="4">Amino-acid biosynthesis; L-tryptophan biosynthesis; L-tryptophan from chorismate: step 4/5.</text>
</comment>
<evidence type="ECO:0000256" key="13">
    <source>
        <dbReference type="ARBA" id="ARBA00023268"/>
    </source>
</evidence>
<evidence type="ECO:0000256" key="14">
    <source>
        <dbReference type="ARBA" id="ARBA00025592"/>
    </source>
</evidence>
<dbReference type="GO" id="GO:0000162">
    <property type="term" value="P:L-tryptophan biosynthetic process"/>
    <property type="evidence" value="ECO:0007669"/>
    <property type="project" value="UniProtKB-UniRule"/>
</dbReference>
<comment type="catalytic activity">
    <reaction evidence="2">
        <text>1-(2-carboxyphenylamino)-1-deoxy-D-ribulose 5-phosphate + H(+) = (1S,2R)-1-C-(indol-3-yl)glycerol 3-phosphate + CO2 + H2O</text>
        <dbReference type="Rhea" id="RHEA:23476"/>
        <dbReference type="ChEBI" id="CHEBI:15377"/>
        <dbReference type="ChEBI" id="CHEBI:15378"/>
        <dbReference type="ChEBI" id="CHEBI:16526"/>
        <dbReference type="ChEBI" id="CHEBI:58613"/>
        <dbReference type="ChEBI" id="CHEBI:58866"/>
        <dbReference type="EC" id="4.1.1.48"/>
    </reaction>
</comment>
<dbReference type="UniPathway" id="UPA00035">
    <property type="reaction ID" value="UER00042"/>
</dbReference>
<dbReference type="GO" id="GO:0004425">
    <property type="term" value="F:indole-3-glycerol-phosphate synthase activity"/>
    <property type="evidence" value="ECO:0007669"/>
    <property type="project" value="UniProtKB-EC"/>
</dbReference>
<proteinExistence type="inferred from homology"/>
<comment type="similarity">
    <text evidence="6">In the C-terminal section; belongs to the TrpF family.</text>
</comment>
<evidence type="ECO:0000256" key="12">
    <source>
        <dbReference type="ARBA" id="ARBA00023239"/>
    </source>
</evidence>
<protein>
    <recommendedName>
        <fullName evidence="15">N-(5'-phosphoribosyl)anthranilate isomerase</fullName>
        <shortName evidence="15">PRAI</shortName>
        <ecNumber evidence="15">5.3.1.24</ecNumber>
    </recommendedName>
</protein>
<dbReference type="EC" id="5.3.1.24" evidence="15"/>
<comment type="catalytic activity">
    <reaction evidence="1 15">
        <text>N-(5-phospho-beta-D-ribosyl)anthranilate = 1-(2-carboxyphenylamino)-1-deoxy-D-ribulose 5-phosphate</text>
        <dbReference type="Rhea" id="RHEA:21540"/>
        <dbReference type="ChEBI" id="CHEBI:18277"/>
        <dbReference type="ChEBI" id="CHEBI:58613"/>
        <dbReference type="EC" id="5.3.1.24"/>
    </reaction>
</comment>
<evidence type="ECO:0000259" key="17">
    <source>
        <dbReference type="Pfam" id="PF00697"/>
    </source>
</evidence>
<name>A0A3D8I2E7_9HELI</name>
<dbReference type="PROSITE" id="PS00614">
    <property type="entry name" value="IGPS"/>
    <property type="match status" value="1"/>
</dbReference>
<evidence type="ECO:0000259" key="16">
    <source>
        <dbReference type="Pfam" id="PF00218"/>
    </source>
</evidence>
<evidence type="ECO:0000256" key="1">
    <source>
        <dbReference type="ARBA" id="ARBA00001164"/>
    </source>
</evidence>
<comment type="caution">
    <text evidence="18">The sequence shown here is derived from an EMBL/GenBank/DDBJ whole genome shotgun (WGS) entry which is preliminary data.</text>
</comment>
<feature type="domain" description="Indole-3-glycerol phosphate synthase" evidence="16">
    <location>
        <begin position="45"/>
        <end position="254"/>
    </location>
</feature>
<sequence>MVEVLAKITKERSLDIANKGFDFGYQIPKERIHPLIKPCFDSGFIIAELKRASPSAGHIGAITDVANLAGAYLNGGANALSVLCEERHFQGSLDDLIKVKNAYPKACVLRKDFLQHPEEIDISYRAGADMVLLIVAMFIDEPQGFESFKTMYEECLKYGITPLIEVHSKEEIDFIAPLKPPLVGINSRDLRTFSINIPAACTLYQHLQDTQVIFESAITSSSGAYMVSSVGFNGVLCGSYLVGHNNPTYAIQSLKTALKMGKAHNSPFYRKIFELFTQDKKPAIKICGITNLDDALLIAKERQNGGVDMLGFILVPQSPRYIEPKMIKTIAKALQTLHPHILRIAVVNDKHSLNQAKALYEQGYIHAIQLHGVDSKNPNTFANLSLKDALFCHYIVQNIAHKEDFNPDYEGAFCLVDSISAQGGGSGRSISIDVLQALNEPYLCIAGGINAENIGSFLALNPAMLDINSGVEYAKGKKDITKIALILKIIKEHRHLRRNDEI</sequence>
<dbReference type="InterPro" id="IPR011060">
    <property type="entry name" value="RibuloseP-bd_barrel"/>
</dbReference>
<keyword evidence="9 15" id="KW-0822">Tryptophan biosynthesis</keyword>
<evidence type="ECO:0000256" key="11">
    <source>
        <dbReference type="ARBA" id="ARBA00023235"/>
    </source>
</evidence>
<dbReference type="PANTHER" id="PTHR22854">
    <property type="entry name" value="TRYPTOPHAN BIOSYNTHESIS PROTEIN"/>
    <property type="match status" value="1"/>
</dbReference>
<reference evidence="18 19" key="1">
    <citation type="submission" date="2018-04" db="EMBL/GenBank/DDBJ databases">
        <title>Novel Campyloabacter and Helicobacter Species and Strains.</title>
        <authorList>
            <person name="Mannion A.J."/>
            <person name="Shen Z."/>
            <person name="Fox J.G."/>
        </authorList>
    </citation>
    <scope>NUCLEOTIDE SEQUENCE [LARGE SCALE GENOMIC DNA]</scope>
    <source>
        <strain evidence="18 19">MIT 98-6070</strain>
    </source>
</reference>
<evidence type="ECO:0000256" key="2">
    <source>
        <dbReference type="ARBA" id="ARBA00001633"/>
    </source>
</evidence>
<dbReference type="Pfam" id="PF00697">
    <property type="entry name" value="PRAI"/>
    <property type="match status" value="1"/>
</dbReference>
<dbReference type="AlphaFoldDB" id="A0A3D8I2E7"/>
<evidence type="ECO:0000313" key="18">
    <source>
        <dbReference type="EMBL" id="RDU59156.1"/>
    </source>
</evidence>
<accession>A0A3D8I2E7</accession>
<dbReference type="CDD" id="cd00405">
    <property type="entry name" value="PRAI"/>
    <property type="match status" value="1"/>
</dbReference>
<organism evidence="18 19">
    <name type="scientific">Helicobacter marmotae</name>
    <dbReference type="NCBI Taxonomy" id="152490"/>
    <lineage>
        <taxon>Bacteria</taxon>
        <taxon>Pseudomonadati</taxon>
        <taxon>Campylobacterota</taxon>
        <taxon>Epsilonproteobacteria</taxon>
        <taxon>Campylobacterales</taxon>
        <taxon>Helicobacteraceae</taxon>
        <taxon>Helicobacter</taxon>
    </lineage>
</organism>
<evidence type="ECO:0000256" key="8">
    <source>
        <dbReference type="ARBA" id="ARBA00022793"/>
    </source>
</evidence>
<dbReference type="InterPro" id="IPR013785">
    <property type="entry name" value="Aldolase_TIM"/>
</dbReference>
<evidence type="ECO:0000313" key="19">
    <source>
        <dbReference type="Proteomes" id="UP000256599"/>
    </source>
</evidence>
<dbReference type="Pfam" id="PF00218">
    <property type="entry name" value="IGPS"/>
    <property type="match status" value="1"/>
</dbReference>
<dbReference type="InterPro" id="IPR045186">
    <property type="entry name" value="Indole-3-glycerol_P_synth"/>
</dbReference>
<dbReference type="Gene3D" id="3.20.20.70">
    <property type="entry name" value="Aldolase class I"/>
    <property type="match status" value="2"/>
</dbReference>
<evidence type="ECO:0000256" key="6">
    <source>
        <dbReference type="ARBA" id="ARBA00009847"/>
    </source>
</evidence>
<comment type="similarity">
    <text evidence="15">Belongs to the TrpF family.</text>
</comment>
<keyword evidence="7 15" id="KW-0028">Amino-acid biosynthesis</keyword>
<keyword evidence="19" id="KW-1185">Reference proteome</keyword>
<evidence type="ECO:0000256" key="5">
    <source>
        <dbReference type="ARBA" id="ARBA00007902"/>
    </source>
</evidence>
<dbReference type="HAMAP" id="MF_00135">
    <property type="entry name" value="PRAI"/>
    <property type="match status" value="1"/>
</dbReference>
<evidence type="ECO:0000256" key="7">
    <source>
        <dbReference type="ARBA" id="ARBA00022605"/>
    </source>
</evidence>
<dbReference type="EMBL" id="NXLR01000017">
    <property type="protein sequence ID" value="RDU59156.1"/>
    <property type="molecule type" value="Genomic_DNA"/>
</dbReference>
<dbReference type="Proteomes" id="UP000256599">
    <property type="component" value="Unassembled WGS sequence"/>
</dbReference>
<evidence type="ECO:0000256" key="9">
    <source>
        <dbReference type="ARBA" id="ARBA00022822"/>
    </source>
</evidence>
<evidence type="ECO:0000256" key="3">
    <source>
        <dbReference type="ARBA" id="ARBA00004664"/>
    </source>
</evidence>
<dbReference type="CDD" id="cd00331">
    <property type="entry name" value="IGPS"/>
    <property type="match status" value="1"/>
</dbReference>
<feature type="domain" description="N-(5'phosphoribosyl) anthranilate isomerase (PRAI)" evidence="17">
    <location>
        <begin position="285"/>
        <end position="488"/>
    </location>
</feature>
<keyword evidence="11 15" id="KW-0413">Isomerase</keyword>
<comment type="function">
    <text evidence="14">Bifunctional enzyme that catalyzes two sequential steps of tryptophan biosynthetic pathway. The first reaction is catalyzed by the isomerase, coded by the TrpF domain; the second reaction is catalyzed by the synthase, coded by the TrpC domain.</text>
</comment>
<dbReference type="OrthoDB" id="9804217at2"/>
<keyword evidence="12" id="KW-0456">Lyase</keyword>
<dbReference type="PANTHER" id="PTHR22854:SF2">
    <property type="entry name" value="INDOLE-3-GLYCEROL-PHOSPHATE SYNTHASE"/>
    <property type="match status" value="1"/>
</dbReference>
<dbReference type="RefSeq" id="WP_104700445.1">
    <property type="nucleotide sequence ID" value="NZ_FZPP01000033.1"/>
</dbReference>
<dbReference type="GO" id="GO:0004640">
    <property type="term" value="F:phosphoribosylanthranilate isomerase activity"/>
    <property type="evidence" value="ECO:0007669"/>
    <property type="project" value="UniProtKB-UniRule"/>
</dbReference>
<keyword evidence="10 15" id="KW-0057">Aromatic amino acid biosynthesis</keyword>
<dbReference type="SUPFAM" id="SSF51366">
    <property type="entry name" value="Ribulose-phoshate binding barrel"/>
    <property type="match status" value="2"/>
</dbReference>